<accession>A0A2D0ILJ5</accession>
<keyword evidence="4" id="KW-0540">Nuclease</keyword>
<dbReference type="InterPro" id="IPR044925">
    <property type="entry name" value="His-Me_finger_sf"/>
</dbReference>
<keyword evidence="4" id="KW-0255">Endonuclease</keyword>
<dbReference type="Gene3D" id="3.90.75.20">
    <property type="match status" value="1"/>
</dbReference>
<dbReference type="GO" id="GO:0004519">
    <property type="term" value="F:endonuclease activity"/>
    <property type="evidence" value="ECO:0007669"/>
    <property type="project" value="UniProtKB-KW"/>
</dbReference>
<keyword evidence="4" id="KW-0378">Hydrolase</keyword>
<dbReference type="Pfam" id="PF13392">
    <property type="entry name" value="HNH_3"/>
    <property type="match status" value="1"/>
</dbReference>
<reference evidence="3 5" key="1">
    <citation type="journal article" date="2017" name="Nat. Microbiol.">
        <title>Natural product diversity associated with the nematode symbionts Photorhabdus and Xenorhabdus.</title>
        <authorList>
            <person name="Tobias N.J."/>
            <person name="Wolff H."/>
            <person name="Djahanschiri B."/>
            <person name="Grundmann F."/>
            <person name="Kronenwerth M."/>
            <person name="Shi Y.M."/>
            <person name="Simonyi S."/>
            <person name="Grun P."/>
            <person name="Shapiro-Ilan D."/>
            <person name="Pidot S.J."/>
            <person name="Stinear T.P."/>
            <person name="Ebersberger I."/>
            <person name="Bode H.B."/>
        </authorList>
    </citation>
    <scope>NUCLEOTIDE SEQUENCE [LARGE SCALE GENOMIC DNA]</scope>
    <source>
        <strain evidence="3 5">DSM 16337</strain>
    </source>
</reference>
<dbReference type="EMBL" id="NIBT01000023">
    <property type="protein sequence ID" value="PHM22640.1"/>
    <property type="molecule type" value="Genomic_DNA"/>
</dbReference>
<reference evidence="4 6" key="2">
    <citation type="submission" date="2018-09" db="EMBL/GenBank/DDBJ databases">
        <title>Genomic Encyclopedia of Archaeal and Bacterial Type Strains, Phase II (KMG-II): from individual species to whole genera.</title>
        <authorList>
            <person name="Goeker M."/>
        </authorList>
    </citation>
    <scope>NUCLEOTIDE SEQUENCE [LARGE SCALE GENOMIC DNA]</scope>
    <source>
        <strain evidence="4 6">DSM 16337</strain>
    </source>
</reference>
<evidence type="ECO:0000313" key="3">
    <source>
        <dbReference type="EMBL" id="PHM22640.1"/>
    </source>
</evidence>
<dbReference type="EMBL" id="RAQI01000002">
    <property type="protein sequence ID" value="RKE91824.1"/>
    <property type="molecule type" value="Genomic_DNA"/>
</dbReference>
<gene>
    <name evidence="4" type="ORF">BDE27_2101</name>
    <name evidence="3" type="ORF">Xehl_03516</name>
</gene>
<feature type="domain" description="HNH nuclease" evidence="2">
    <location>
        <begin position="115"/>
        <end position="160"/>
    </location>
</feature>
<feature type="region of interest" description="Disordered" evidence="1">
    <location>
        <begin position="60"/>
        <end position="86"/>
    </location>
</feature>
<evidence type="ECO:0000259" key="2">
    <source>
        <dbReference type="Pfam" id="PF13392"/>
    </source>
</evidence>
<sequence>MAHFVYTPEMEGWMRQHYLLRLDKLTFAFNQQFNVTRSSEAINALRKRLKLKTGRSGCFVKGHSPANKGTKGLTGSNSRSFKKNNRPHNYLAIGSEAVTKDGYIKIKVAEPNKWKLKHRVVWEQHYGQIPKGGVIKFIDDNKRNCVIENLMLISQQENAVINRYYANAPAEYKPTTVHPSPVNLIKHNQKFSHVITSMMVHPPNGAPSCNFGNRDNNY</sequence>
<proteinExistence type="predicted"/>
<protein>
    <submittedName>
        <fullName evidence="4">HNH endonuclease</fullName>
    </submittedName>
</protein>
<dbReference type="Proteomes" id="UP000225605">
    <property type="component" value="Unassembled WGS sequence"/>
</dbReference>
<keyword evidence="6" id="KW-1185">Reference proteome</keyword>
<evidence type="ECO:0000313" key="4">
    <source>
        <dbReference type="EMBL" id="RKE91824.1"/>
    </source>
</evidence>
<evidence type="ECO:0000256" key="1">
    <source>
        <dbReference type="SAM" id="MobiDB-lite"/>
    </source>
</evidence>
<organism evidence="3 5">
    <name type="scientific">Xenorhabdus ehlersii</name>
    <dbReference type="NCBI Taxonomy" id="290111"/>
    <lineage>
        <taxon>Bacteria</taxon>
        <taxon>Pseudomonadati</taxon>
        <taxon>Pseudomonadota</taxon>
        <taxon>Gammaproteobacteria</taxon>
        <taxon>Enterobacterales</taxon>
        <taxon>Morganellaceae</taxon>
        <taxon>Xenorhabdus</taxon>
    </lineage>
</organism>
<evidence type="ECO:0000313" key="5">
    <source>
        <dbReference type="Proteomes" id="UP000225605"/>
    </source>
</evidence>
<dbReference type="AlphaFoldDB" id="A0A2D0ILJ5"/>
<evidence type="ECO:0000313" key="6">
    <source>
        <dbReference type="Proteomes" id="UP000283568"/>
    </source>
</evidence>
<dbReference type="InterPro" id="IPR003615">
    <property type="entry name" value="HNH_nuc"/>
</dbReference>
<comment type="caution">
    <text evidence="3">The sequence shown here is derived from an EMBL/GenBank/DDBJ whole genome shotgun (WGS) entry which is preliminary data.</text>
</comment>
<dbReference type="OrthoDB" id="6638408at2"/>
<dbReference type="Proteomes" id="UP000283568">
    <property type="component" value="Unassembled WGS sequence"/>
</dbReference>
<dbReference type="SUPFAM" id="SSF54060">
    <property type="entry name" value="His-Me finger endonucleases"/>
    <property type="match status" value="1"/>
</dbReference>
<dbReference type="RefSeq" id="WP_099133670.1">
    <property type="nucleotide sequence ID" value="NZ_CAWNOJ010000035.1"/>
</dbReference>
<name>A0A2D0ILJ5_9GAMM</name>